<keyword evidence="4 7" id="KW-0378">Hydrolase</keyword>
<comment type="subcellular location">
    <subcellularLocation>
        <location evidence="1 7">Cytoplasm</location>
    </subcellularLocation>
</comment>
<feature type="site" description="Stabilizes the phosphoryl group" evidence="9">
    <location>
        <position position="57"/>
    </location>
</feature>
<dbReference type="InterPro" id="IPR036412">
    <property type="entry name" value="HAD-like_sf"/>
</dbReference>
<dbReference type="Pfam" id="PF13242">
    <property type="entry name" value="Hydrolase_like"/>
    <property type="match status" value="1"/>
</dbReference>
<feature type="site" description="Stabilizes the phosphoryl group" evidence="9">
    <location>
        <position position="115"/>
    </location>
</feature>
<feature type="binding site" evidence="10">
    <location>
        <position position="111"/>
    </location>
    <ligand>
        <name>Zn(2+)</name>
        <dbReference type="ChEBI" id="CHEBI:29105"/>
    </ligand>
</feature>
<evidence type="ECO:0000256" key="6">
    <source>
        <dbReference type="ARBA" id="ARBA00031828"/>
    </source>
</evidence>
<comment type="cofactor">
    <cofactor evidence="10">
        <name>Zn(2+)</name>
        <dbReference type="ChEBI" id="CHEBI:29105"/>
    </cofactor>
</comment>
<evidence type="ECO:0000256" key="2">
    <source>
        <dbReference type="ARBA" id="ARBA00022490"/>
    </source>
</evidence>
<dbReference type="EC" id="3.1.3.-" evidence="7"/>
<dbReference type="PANTHER" id="PTHR42891:SF1">
    <property type="entry name" value="D-GLYCERO-BETA-D-MANNO-HEPTOSE-1,7-BISPHOSPHATE 7-PHOSPHATASE"/>
    <property type="match status" value="1"/>
</dbReference>
<dbReference type="Proteomes" id="UP000243096">
    <property type="component" value="Unassembled WGS sequence"/>
</dbReference>
<accession>A0A2P5K8H7</accession>
<dbReference type="GO" id="GO:0005975">
    <property type="term" value="P:carbohydrate metabolic process"/>
    <property type="evidence" value="ECO:0007669"/>
    <property type="project" value="InterPro"/>
</dbReference>
<dbReference type="OrthoDB" id="9781367at2"/>
<dbReference type="Gene3D" id="3.40.50.1000">
    <property type="entry name" value="HAD superfamily/HAD-like"/>
    <property type="match status" value="1"/>
</dbReference>
<feature type="site" description="Contributes to substrate recognition" evidence="9">
    <location>
        <position position="114"/>
    </location>
</feature>
<dbReference type="NCBIfam" id="TIGR01662">
    <property type="entry name" value="HAD-SF-IIIA"/>
    <property type="match status" value="1"/>
</dbReference>
<reference evidence="11 12" key="1">
    <citation type="submission" date="2018-01" db="EMBL/GenBank/DDBJ databases">
        <title>Genomic Encyclopedia of Type Strains, Phase III (KMG-III): the genomes of soil and plant-associated and newly described type strains.</title>
        <authorList>
            <person name="Whitman W."/>
        </authorList>
    </citation>
    <scope>NUCLEOTIDE SEQUENCE [LARGE SCALE GENOMIC DNA]</scope>
    <source>
        <strain evidence="11 12">HKI456</strain>
    </source>
</reference>
<dbReference type="InterPro" id="IPR006549">
    <property type="entry name" value="HAD-SF_hydro_IIIA"/>
</dbReference>
<evidence type="ECO:0000256" key="9">
    <source>
        <dbReference type="PIRSR" id="PIRSR004682-3"/>
    </source>
</evidence>
<keyword evidence="10" id="KW-0862">Zinc</keyword>
<dbReference type="AlphaFoldDB" id="A0A2P5K8H7"/>
<evidence type="ECO:0000256" key="3">
    <source>
        <dbReference type="ARBA" id="ARBA00022723"/>
    </source>
</evidence>
<keyword evidence="2 7" id="KW-0963">Cytoplasm</keyword>
<comment type="similarity">
    <text evidence="7">Belongs to the gmhB family.</text>
</comment>
<keyword evidence="12" id="KW-1185">Reference proteome</keyword>
<dbReference type="InterPro" id="IPR023214">
    <property type="entry name" value="HAD_sf"/>
</dbReference>
<feature type="active site" description="Proton donor" evidence="8">
    <location>
        <position position="17"/>
    </location>
</feature>
<dbReference type="InterPro" id="IPR006543">
    <property type="entry name" value="Histidinol-phos"/>
</dbReference>
<dbReference type="GO" id="GO:0005737">
    <property type="term" value="C:cytoplasm"/>
    <property type="evidence" value="ECO:0007669"/>
    <property type="project" value="UniProtKB-SubCell"/>
</dbReference>
<protein>
    <recommendedName>
        <fullName evidence="6 7">D,D-heptose 1,7-bisphosphate phosphatase</fullName>
        <ecNumber evidence="7">3.1.3.-</ecNumber>
    </recommendedName>
</protein>
<evidence type="ECO:0000256" key="10">
    <source>
        <dbReference type="PIRSR" id="PIRSR004682-4"/>
    </source>
</evidence>
<evidence type="ECO:0000256" key="5">
    <source>
        <dbReference type="ARBA" id="ARBA00023277"/>
    </source>
</evidence>
<feature type="active site" description="Nucleophile" evidence="8">
    <location>
        <position position="15"/>
    </location>
</feature>
<dbReference type="EMBL" id="PRDW01000011">
    <property type="protein sequence ID" value="PPB83016.1"/>
    <property type="molecule type" value="Genomic_DNA"/>
</dbReference>
<feature type="binding site" evidence="10">
    <location>
        <position position="140"/>
    </location>
    <ligand>
        <name>Mg(2+)</name>
        <dbReference type="ChEBI" id="CHEBI:18420"/>
    </ligand>
</feature>
<sequence length="206" mass="22016">MAVTRGAGRGAVLLDKDGTLLKNVPYNVDPARMVLAPGAAQALRRLGALGMPLAVVSNQPGVALGCFPEVALCTVRERLCALFREHGAVLAGFFYCPHHPKGAVAHYAIECDCRKPRSALLTQALAFLGVTPQYSWMVGDILDDIEAGRGAGCRTILVDCGNETEWRYDPQREPDFVVEQLDAAARIIAAQCNGTPAERIGQEAAT</sequence>
<dbReference type="NCBIfam" id="TIGR01656">
    <property type="entry name" value="Histidinol-ppas"/>
    <property type="match status" value="1"/>
</dbReference>
<name>A0A2P5K8H7_9BURK</name>
<feature type="binding site" evidence="10">
    <location>
        <position position="96"/>
    </location>
    <ligand>
        <name>Zn(2+)</name>
        <dbReference type="ChEBI" id="CHEBI:29105"/>
    </ligand>
</feature>
<comment type="cofactor">
    <cofactor evidence="10">
        <name>Mg(2+)</name>
        <dbReference type="ChEBI" id="CHEBI:18420"/>
    </cofactor>
</comment>
<dbReference type="SUPFAM" id="SSF56784">
    <property type="entry name" value="HAD-like"/>
    <property type="match status" value="1"/>
</dbReference>
<evidence type="ECO:0000313" key="12">
    <source>
        <dbReference type="Proteomes" id="UP000243096"/>
    </source>
</evidence>
<dbReference type="RefSeq" id="WP_104078021.1">
    <property type="nucleotide sequence ID" value="NZ_CP062178.1"/>
</dbReference>
<evidence type="ECO:0000256" key="7">
    <source>
        <dbReference type="PIRNR" id="PIRNR004682"/>
    </source>
</evidence>
<evidence type="ECO:0000256" key="8">
    <source>
        <dbReference type="PIRSR" id="PIRSR004682-1"/>
    </source>
</evidence>
<dbReference type="GO" id="GO:0016791">
    <property type="term" value="F:phosphatase activity"/>
    <property type="evidence" value="ECO:0007669"/>
    <property type="project" value="InterPro"/>
</dbReference>
<gene>
    <name evidence="11" type="ORF">B0O95_11176</name>
</gene>
<organism evidence="11 12">
    <name type="scientific">Mycetohabitans endofungorum</name>
    <dbReference type="NCBI Taxonomy" id="417203"/>
    <lineage>
        <taxon>Bacteria</taxon>
        <taxon>Pseudomonadati</taxon>
        <taxon>Pseudomonadota</taxon>
        <taxon>Betaproteobacteria</taxon>
        <taxon>Burkholderiales</taxon>
        <taxon>Burkholderiaceae</taxon>
        <taxon>Mycetohabitans</taxon>
    </lineage>
</organism>
<feature type="binding site" evidence="10">
    <location>
        <position position="15"/>
    </location>
    <ligand>
        <name>Mg(2+)</name>
        <dbReference type="ChEBI" id="CHEBI:18420"/>
    </ligand>
</feature>
<dbReference type="GO" id="GO:0046872">
    <property type="term" value="F:metal ion binding"/>
    <property type="evidence" value="ECO:0007669"/>
    <property type="project" value="UniProtKB-KW"/>
</dbReference>
<keyword evidence="10" id="KW-0460">Magnesium</keyword>
<dbReference type="PANTHER" id="PTHR42891">
    <property type="entry name" value="D-GLYCERO-BETA-D-MANNO-HEPTOSE-1,7-BISPHOSPHATE 7-PHOSPHATASE"/>
    <property type="match status" value="1"/>
</dbReference>
<proteinExistence type="inferred from homology"/>
<feature type="binding site" evidence="10">
    <location>
        <position position="98"/>
    </location>
    <ligand>
        <name>Zn(2+)</name>
        <dbReference type="ChEBI" id="CHEBI:29105"/>
    </ligand>
</feature>
<comment type="caution">
    <text evidence="11">The sequence shown here is derived from an EMBL/GenBank/DDBJ whole genome shotgun (WGS) entry which is preliminary data.</text>
</comment>
<dbReference type="PIRSF" id="PIRSF004682">
    <property type="entry name" value="GmhB"/>
    <property type="match status" value="1"/>
</dbReference>
<evidence type="ECO:0000256" key="4">
    <source>
        <dbReference type="ARBA" id="ARBA00022801"/>
    </source>
</evidence>
<evidence type="ECO:0000313" key="11">
    <source>
        <dbReference type="EMBL" id="PPB83016.1"/>
    </source>
</evidence>
<keyword evidence="3 10" id="KW-0479">Metal-binding</keyword>
<feature type="binding site" evidence="10">
    <location>
        <position position="17"/>
    </location>
    <ligand>
        <name>Mg(2+)</name>
        <dbReference type="ChEBI" id="CHEBI:18420"/>
    </ligand>
</feature>
<feature type="binding site" evidence="10">
    <location>
        <position position="113"/>
    </location>
    <ligand>
        <name>Zn(2+)</name>
        <dbReference type="ChEBI" id="CHEBI:29105"/>
    </ligand>
</feature>
<evidence type="ECO:0000256" key="1">
    <source>
        <dbReference type="ARBA" id="ARBA00004496"/>
    </source>
</evidence>
<keyword evidence="5 7" id="KW-0119">Carbohydrate metabolism</keyword>
<dbReference type="InterPro" id="IPR004446">
    <property type="entry name" value="Heptose_bisP_phosphatase"/>
</dbReference>